<dbReference type="RefSeq" id="WP_093920749.1">
    <property type="nucleotide sequence ID" value="NZ_FONW01000009.1"/>
</dbReference>
<name>A0A1I2JNX2_9BACT</name>
<dbReference type="InterPro" id="IPR036737">
    <property type="entry name" value="OmpA-like_sf"/>
</dbReference>
<dbReference type="InterPro" id="IPR006690">
    <property type="entry name" value="OMPA-like_CS"/>
</dbReference>
<evidence type="ECO:0000259" key="5">
    <source>
        <dbReference type="PROSITE" id="PS51123"/>
    </source>
</evidence>
<sequence>MKKLKIKQHLIFSLTFSVILFLGACNTSRTLRGGAIGAGAGGTIGGLIGSKSDNTAKGAILGAVIGGAAGALVGNYMDKQAEELRRDLEGASVERIGEGIKITFDSGILFGFDSSTLTASSQENIMALAETLKKYEDTEVLIEGHTDDRGSEAYNQKLSEQRAGSVANLLMRQGVLGTRVVEQGYGELQPVADNATDEGRRLNRRVEVAIFANDKLKRAAKRGDIGSVTN</sequence>
<reference evidence="6 7" key="1">
    <citation type="submission" date="2016-10" db="EMBL/GenBank/DDBJ databases">
        <authorList>
            <person name="de Groot N.N."/>
        </authorList>
    </citation>
    <scope>NUCLEOTIDE SEQUENCE [LARGE SCALE GENOMIC DNA]</scope>
    <source>
        <strain evidence="6 7">CGMCC 1.9156</strain>
    </source>
</reference>
<evidence type="ECO:0000256" key="3">
    <source>
        <dbReference type="ARBA" id="ARBA00023237"/>
    </source>
</evidence>
<dbReference type="CDD" id="cd07185">
    <property type="entry name" value="OmpA_C-like"/>
    <property type="match status" value="1"/>
</dbReference>
<feature type="domain" description="OmpA-like" evidence="5">
    <location>
        <begin position="98"/>
        <end position="214"/>
    </location>
</feature>
<evidence type="ECO:0000256" key="4">
    <source>
        <dbReference type="PROSITE-ProRule" id="PRU00473"/>
    </source>
</evidence>
<dbReference type="GO" id="GO:0009279">
    <property type="term" value="C:cell outer membrane"/>
    <property type="evidence" value="ECO:0007669"/>
    <property type="project" value="UniProtKB-SubCell"/>
</dbReference>
<dbReference type="PANTHER" id="PTHR30329">
    <property type="entry name" value="STATOR ELEMENT OF FLAGELLAR MOTOR COMPLEX"/>
    <property type="match status" value="1"/>
</dbReference>
<dbReference type="EMBL" id="FONW01000009">
    <property type="protein sequence ID" value="SFF55623.1"/>
    <property type="molecule type" value="Genomic_DNA"/>
</dbReference>
<evidence type="ECO:0000313" key="6">
    <source>
        <dbReference type="EMBL" id="SFF55623.1"/>
    </source>
</evidence>
<dbReference type="PRINTS" id="PR01023">
    <property type="entry name" value="NAFLGMOTY"/>
</dbReference>
<dbReference type="PROSITE" id="PS51257">
    <property type="entry name" value="PROKAR_LIPOPROTEIN"/>
    <property type="match status" value="1"/>
</dbReference>
<evidence type="ECO:0000256" key="1">
    <source>
        <dbReference type="ARBA" id="ARBA00004442"/>
    </source>
</evidence>
<dbReference type="AlphaFoldDB" id="A0A1I2JNX2"/>
<dbReference type="PROSITE" id="PS01068">
    <property type="entry name" value="OMPA_1"/>
    <property type="match status" value="1"/>
</dbReference>
<dbReference type="PRINTS" id="PR01021">
    <property type="entry name" value="OMPADOMAIN"/>
</dbReference>
<keyword evidence="2 4" id="KW-0472">Membrane</keyword>
<protein>
    <submittedName>
        <fullName evidence="6">Outer membrane protein OmpA</fullName>
    </submittedName>
</protein>
<accession>A0A1I2JNX2</accession>
<dbReference type="PANTHER" id="PTHR30329:SF21">
    <property type="entry name" value="LIPOPROTEIN YIAD-RELATED"/>
    <property type="match status" value="1"/>
</dbReference>
<dbReference type="SUPFAM" id="SSF103088">
    <property type="entry name" value="OmpA-like"/>
    <property type="match status" value="1"/>
</dbReference>
<dbReference type="InterPro" id="IPR006665">
    <property type="entry name" value="OmpA-like"/>
</dbReference>
<evidence type="ECO:0000256" key="2">
    <source>
        <dbReference type="ARBA" id="ARBA00023136"/>
    </source>
</evidence>
<dbReference type="Gene3D" id="3.30.1330.60">
    <property type="entry name" value="OmpA-like domain"/>
    <property type="match status" value="1"/>
</dbReference>
<organism evidence="6 7">
    <name type="scientific">Sunxiuqinia elliptica</name>
    <dbReference type="NCBI Taxonomy" id="655355"/>
    <lineage>
        <taxon>Bacteria</taxon>
        <taxon>Pseudomonadati</taxon>
        <taxon>Bacteroidota</taxon>
        <taxon>Bacteroidia</taxon>
        <taxon>Marinilabiliales</taxon>
        <taxon>Prolixibacteraceae</taxon>
        <taxon>Sunxiuqinia</taxon>
    </lineage>
</organism>
<dbReference type="STRING" id="655355.SAMN05216283_10956"/>
<dbReference type="InterPro" id="IPR050330">
    <property type="entry name" value="Bact_OuterMem_StrucFunc"/>
</dbReference>
<keyword evidence="3" id="KW-0998">Cell outer membrane</keyword>
<dbReference type="InterPro" id="IPR039567">
    <property type="entry name" value="Gly-zipper"/>
</dbReference>
<proteinExistence type="predicted"/>
<dbReference type="Proteomes" id="UP000198964">
    <property type="component" value="Unassembled WGS sequence"/>
</dbReference>
<dbReference type="Pfam" id="PF13488">
    <property type="entry name" value="Gly-zipper_Omp"/>
    <property type="match status" value="1"/>
</dbReference>
<evidence type="ECO:0000313" key="7">
    <source>
        <dbReference type="Proteomes" id="UP000198964"/>
    </source>
</evidence>
<dbReference type="PROSITE" id="PS51123">
    <property type="entry name" value="OMPA_2"/>
    <property type="match status" value="1"/>
</dbReference>
<dbReference type="InterPro" id="IPR006664">
    <property type="entry name" value="OMP_bac"/>
</dbReference>
<dbReference type="Pfam" id="PF00691">
    <property type="entry name" value="OmpA"/>
    <property type="match status" value="1"/>
</dbReference>
<comment type="subcellular location">
    <subcellularLocation>
        <location evidence="1">Cell outer membrane</location>
    </subcellularLocation>
</comment>
<gene>
    <name evidence="6" type="ORF">SAMN05216283_10956</name>
</gene>
<keyword evidence="7" id="KW-1185">Reference proteome</keyword>